<sequence>MKVSKIIIEKILNDNEFSIELAKRLGNQQQSVLGLARRNSRNLTLWEAVMFYKEKGFTEEQIFEKNTNTIIQEDPNQLKFEFTEELQ</sequence>
<protein>
    <recommendedName>
        <fullName evidence="3">Transcriptional regulator</fullName>
    </recommendedName>
</protein>
<evidence type="ECO:0000313" key="1">
    <source>
        <dbReference type="EMBL" id="MBO1882945.1"/>
    </source>
</evidence>
<keyword evidence="2" id="KW-1185">Reference proteome</keyword>
<evidence type="ECO:0008006" key="3">
    <source>
        <dbReference type="Google" id="ProtNLM"/>
    </source>
</evidence>
<evidence type="ECO:0000313" key="2">
    <source>
        <dbReference type="Proteomes" id="UP000681610"/>
    </source>
</evidence>
<dbReference type="EMBL" id="JAGDYP010000001">
    <property type="protein sequence ID" value="MBO1882945.1"/>
    <property type="molecule type" value="Genomic_DNA"/>
</dbReference>
<dbReference type="Proteomes" id="UP000681610">
    <property type="component" value="Unassembled WGS sequence"/>
</dbReference>
<name>A0ABS3PUF0_9FLAO</name>
<dbReference type="RefSeq" id="WP_208057432.1">
    <property type="nucleotide sequence ID" value="NZ_JAGDYP010000001.1"/>
</dbReference>
<accession>A0ABS3PUF0</accession>
<organism evidence="1 2">
    <name type="scientific">Capnocytophaga bilenii</name>
    <dbReference type="NCBI Taxonomy" id="2819369"/>
    <lineage>
        <taxon>Bacteria</taxon>
        <taxon>Pseudomonadati</taxon>
        <taxon>Bacteroidota</taxon>
        <taxon>Flavobacteriia</taxon>
        <taxon>Flavobacteriales</taxon>
        <taxon>Flavobacteriaceae</taxon>
        <taxon>Capnocytophaga</taxon>
    </lineage>
</organism>
<gene>
    <name evidence="1" type="ORF">J4N46_00475</name>
</gene>
<reference evidence="1 2" key="1">
    <citation type="submission" date="2021-03" db="EMBL/GenBank/DDBJ databases">
        <title>Isolation and description of Capnocytophaga bilenii sp. nov., a novel Capnocytophaga species, isolated from a gingivitis subject.</title>
        <authorList>
            <person name="Antezack A."/>
            <person name="Monnet-Corti V."/>
            <person name="La Scola B."/>
        </authorList>
    </citation>
    <scope>NUCLEOTIDE SEQUENCE [LARGE SCALE GENOMIC DNA]</scope>
    <source>
        <strain evidence="1 2">Marseille-Q4570</strain>
    </source>
</reference>
<proteinExistence type="predicted"/>
<comment type="caution">
    <text evidence="1">The sequence shown here is derived from an EMBL/GenBank/DDBJ whole genome shotgun (WGS) entry which is preliminary data.</text>
</comment>